<protein>
    <submittedName>
        <fullName evidence="5">CHC2 zinc finger domain protein</fullName>
    </submittedName>
    <submittedName>
        <fullName evidence="6">DNA primase</fullName>
        <ecNumber evidence="6">2.7.7.-</ecNumber>
    </submittedName>
</protein>
<dbReference type="Pfam" id="PF01807">
    <property type="entry name" value="Zn_ribbon_DnaG"/>
    <property type="match status" value="1"/>
</dbReference>
<sequence length="166" mass="18972">MTVDEIKQSHSMCDIVESYGFHPNRAGFVPCPFHTGDHTASMKIYKDSYNCFGCGANGDIFSFVQGMEHCDFKTAFYSLGGTYEKPTKASEMTIYHMQKAKEKRKREEESLKRKIDLNNQLIGIYVTWLKKSEPLSDVWCDCQNALMVCLHHDEVLQKELERGGIG</sequence>
<reference evidence="5 7" key="1">
    <citation type="submission" date="2009-08" db="EMBL/GenBank/DDBJ databases">
        <authorList>
            <person name="Weinstock G."/>
            <person name="Sodergren E."/>
            <person name="Clifton S."/>
            <person name="Fulton L."/>
            <person name="Fulton B."/>
            <person name="Courtney L."/>
            <person name="Fronick C."/>
            <person name="Harrison M."/>
            <person name="Strong C."/>
            <person name="Farmer C."/>
            <person name="Delahaunty K."/>
            <person name="Markovic C."/>
            <person name="Hall O."/>
            <person name="Minx P."/>
            <person name="Tomlinson C."/>
            <person name="Mitreva M."/>
            <person name="Nelson J."/>
            <person name="Hou S."/>
            <person name="Wollam A."/>
            <person name="Pepin K.H."/>
            <person name="Johnson M."/>
            <person name="Bhonagiri V."/>
            <person name="Nash W.E."/>
            <person name="Warren W."/>
            <person name="Chinwalla A."/>
            <person name="Mardis E.R."/>
            <person name="Wilson R.K."/>
        </authorList>
    </citation>
    <scope>NUCLEOTIDE SEQUENCE [LARGE SCALE GENOMIC DNA]</scope>
    <source>
        <strain evidence="5 7">L1-82</strain>
    </source>
</reference>
<reference evidence="6 8" key="2">
    <citation type="submission" date="2018-09" db="EMBL/GenBank/DDBJ databases">
        <authorList>
            <person name="Petit M.-A."/>
            <person name="Lossouarn J."/>
        </authorList>
    </citation>
    <scope>NUCLEOTIDE SEQUENCE [LARGE SCALE GENOMIC DNA]</scope>
    <source>
        <strain evidence="6 8">L1-82</strain>
    </source>
</reference>
<dbReference type="InterPro" id="IPR002694">
    <property type="entry name" value="Znf_CHC2"/>
</dbReference>
<dbReference type="InterPro" id="IPR036977">
    <property type="entry name" value="DNA_primase_Znf_CHC2"/>
</dbReference>
<keyword evidence="2" id="KW-0863">Zinc-finger</keyword>
<dbReference type="Proteomes" id="UP000004828">
    <property type="component" value="Unassembled WGS sequence"/>
</dbReference>
<gene>
    <name evidence="6" type="primary">dnaG_6</name>
    <name evidence="6" type="ORF">RIL182_02274</name>
    <name evidence="5" type="ORF">ROSINTL182_07466</name>
</gene>
<dbReference type="GO" id="GO:0006269">
    <property type="term" value="P:DNA replication, synthesis of primer"/>
    <property type="evidence" value="ECO:0007669"/>
    <property type="project" value="TreeGrafter"/>
</dbReference>
<dbReference type="GO" id="GO:0008270">
    <property type="term" value="F:zinc ion binding"/>
    <property type="evidence" value="ECO:0007669"/>
    <property type="project" value="UniProtKB-KW"/>
</dbReference>
<dbReference type="SUPFAM" id="SSF57783">
    <property type="entry name" value="Zinc beta-ribbon"/>
    <property type="match status" value="1"/>
</dbReference>
<evidence type="ECO:0000313" key="7">
    <source>
        <dbReference type="Proteomes" id="UP000004828"/>
    </source>
</evidence>
<dbReference type="RefSeq" id="WP_006857552.1">
    <property type="nucleotide sequence ID" value="NZ_GG692725.1"/>
</dbReference>
<evidence type="ECO:0000256" key="3">
    <source>
        <dbReference type="ARBA" id="ARBA00022833"/>
    </source>
</evidence>
<dbReference type="EMBL" id="LR027880">
    <property type="protein sequence ID" value="VCV22395.1"/>
    <property type="molecule type" value="Genomic_DNA"/>
</dbReference>
<dbReference type="PANTHER" id="PTHR30313:SF2">
    <property type="entry name" value="DNA PRIMASE"/>
    <property type="match status" value="1"/>
</dbReference>
<dbReference type="AlphaFoldDB" id="C7GC31"/>
<dbReference type="InterPro" id="IPR050219">
    <property type="entry name" value="DnaG_primase"/>
</dbReference>
<evidence type="ECO:0000313" key="8">
    <source>
        <dbReference type="Proteomes" id="UP000294398"/>
    </source>
</evidence>
<evidence type="ECO:0000256" key="2">
    <source>
        <dbReference type="ARBA" id="ARBA00022771"/>
    </source>
</evidence>
<dbReference type="EC" id="2.7.7.-" evidence="6"/>
<dbReference type="GeneID" id="61433537"/>
<dbReference type="GO" id="GO:0005737">
    <property type="term" value="C:cytoplasm"/>
    <property type="evidence" value="ECO:0007669"/>
    <property type="project" value="TreeGrafter"/>
</dbReference>
<feature type="domain" description="Zinc finger CHC2-type" evidence="4">
    <location>
        <begin position="31"/>
        <end position="80"/>
    </location>
</feature>
<evidence type="ECO:0000313" key="6">
    <source>
        <dbReference type="EMBL" id="VCV22395.1"/>
    </source>
</evidence>
<dbReference type="GO" id="GO:0003677">
    <property type="term" value="F:DNA binding"/>
    <property type="evidence" value="ECO:0007669"/>
    <property type="project" value="InterPro"/>
</dbReference>
<dbReference type="EMBL" id="ABYJ02000109">
    <property type="protein sequence ID" value="EEV00675.1"/>
    <property type="molecule type" value="Genomic_DNA"/>
</dbReference>
<keyword evidence="1" id="KW-0479">Metal-binding</keyword>
<keyword evidence="6" id="KW-0548">Nucleotidyltransferase</keyword>
<dbReference type="HOGENOM" id="CLU_094413_1_0_9"/>
<evidence type="ECO:0000313" key="5">
    <source>
        <dbReference type="EMBL" id="EEV00675.1"/>
    </source>
</evidence>
<dbReference type="SMART" id="SM00400">
    <property type="entry name" value="ZnF_CHCC"/>
    <property type="match status" value="1"/>
</dbReference>
<accession>C7GC31</accession>
<dbReference type="Proteomes" id="UP000294398">
    <property type="component" value="Chromosome"/>
</dbReference>
<organism evidence="5 7">
    <name type="scientific">Roseburia intestinalis L1-82</name>
    <dbReference type="NCBI Taxonomy" id="536231"/>
    <lineage>
        <taxon>Bacteria</taxon>
        <taxon>Bacillati</taxon>
        <taxon>Bacillota</taxon>
        <taxon>Clostridia</taxon>
        <taxon>Lachnospirales</taxon>
        <taxon>Lachnospiraceae</taxon>
        <taxon>Roseburia</taxon>
    </lineage>
</organism>
<keyword evidence="6" id="KW-0808">Transferase</keyword>
<keyword evidence="3" id="KW-0862">Zinc</keyword>
<proteinExistence type="predicted"/>
<dbReference type="PANTHER" id="PTHR30313">
    <property type="entry name" value="DNA PRIMASE"/>
    <property type="match status" value="1"/>
</dbReference>
<dbReference type="GO" id="GO:0003899">
    <property type="term" value="F:DNA-directed RNA polymerase activity"/>
    <property type="evidence" value="ECO:0007669"/>
    <property type="project" value="InterPro"/>
</dbReference>
<name>C7GC31_9FIRM</name>
<keyword evidence="8" id="KW-1185">Reference proteome</keyword>
<dbReference type="Gene3D" id="3.90.580.10">
    <property type="entry name" value="Zinc finger, CHC2-type domain"/>
    <property type="match status" value="1"/>
</dbReference>
<evidence type="ECO:0000259" key="4">
    <source>
        <dbReference type="SMART" id="SM00400"/>
    </source>
</evidence>
<evidence type="ECO:0000256" key="1">
    <source>
        <dbReference type="ARBA" id="ARBA00022723"/>
    </source>
</evidence>